<sequence length="83" mass="9096">MFVFDPSVEGGMFGGRVVNLALQQQQLMMTVCGAALFLAGVVLHAFAVTRPRAAAQPTDNRSWWRAYRDEVARIGAEADKKTP</sequence>
<organism evidence="2 3">
    <name type="scientific">Sphingomonas endophytica</name>
    <dbReference type="NCBI Taxonomy" id="869719"/>
    <lineage>
        <taxon>Bacteria</taxon>
        <taxon>Pseudomonadati</taxon>
        <taxon>Pseudomonadota</taxon>
        <taxon>Alphaproteobacteria</taxon>
        <taxon>Sphingomonadales</taxon>
        <taxon>Sphingomonadaceae</taxon>
        <taxon>Sphingomonas</taxon>
    </lineage>
</organism>
<dbReference type="EMBL" id="JACHBT010000012">
    <property type="protein sequence ID" value="MBB6505446.1"/>
    <property type="molecule type" value="Genomic_DNA"/>
</dbReference>
<protein>
    <submittedName>
        <fullName evidence="2">Heme A synthase</fullName>
    </submittedName>
</protein>
<evidence type="ECO:0000313" key="2">
    <source>
        <dbReference type="EMBL" id="MBB6505446.1"/>
    </source>
</evidence>
<keyword evidence="1" id="KW-1133">Transmembrane helix</keyword>
<evidence type="ECO:0000256" key="1">
    <source>
        <dbReference type="SAM" id="Phobius"/>
    </source>
</evidence>
<keyword evidence="1" id="KW-0812">Transmembrane</keyword>
<accession>A0A7X0JD70</accession>
<dbReference type="RefSeq" id="WP_221434904.1">
    <property type="nucleotide sequence ID" value="NZ_JACHBT010000012.1"/>
</dbReference>
<gene>
    <name evidence="2" type="ORF">F4693_002434</name>
</gene>
<evidence type="ECO:0000313" key="3">
    <source>
        <dbReference type="Proteomes" id="UP000522313"/>
    </source>
</evidence>
<comment type="caution">
    <text evidence="2">The sequence shown here is derived from an EMBL/GenBank/DDBJ whole genome shotgun (WGS) entry which is preliminary data.</text>
</comment>
<keyword evidence="1" id="KW-0472">Membrane</keyword>
<name>A0A7X0JD70_9SPHN</name>
<dbReference type="Proteomes" id="UP000522313">
    <property type="component" value="Unassembled WGS sequence"/>
</dbReference>
<proteinExistence type="predicted"/>
<feature type="transmembrane region" description="Helical" evidence="1">
    <location>
        <begin position="27"/>
        <end position="48"/>
    </location>
</feature>
<reference evidence="2 3" key="1">
    <citation type="submission" date="2020-08" db="EMBL/GenBank/DDBJ databases">
        <title>The Agave Microbiome: Exploring the role of microbial communities in plant adaptations to desert environments.</title>
        <authorList>
            <person name="Partida-Martinez L.P."/>
        </authorList>
    </citation>
    <scope>NUCLEOTIDE SEQUENCE [LARGE SCALE GENOMIC DNA]</scope>
    <source>
        <strain evidence="2 3">AS3.13</strain>
    </source>
</reference>
<reference evidence="2 3" key="2">
    <citation type="submission" date="2020-08" db="EMBL/GenBank/DDBJ databases">
        <authorList>
            <person name="Partida-Martinez L."/>
            <person name="Huntemann M."/>
            <person name="Clum A."/>
            <person name="Wang J."/>
            <person name="Palaniappan K."/>
            <person name="Ritter S."/>
            <person name="Chen I.-M."/>
            <person name="Stamatis D."/>
            <person name="Reddy T."/>
            <person name="O'Malley R."/>
            <person name="Daum C."/>
            <person name="Shapiro N."/>
            <person name="Ivanova N."/>
            <person name="Kyrpides N."/>
            <person name="Woyke T."/>
        </authorList>
    </citation>
    <scope>NUCLEOTIDE SEQUENCE [LARGE SCALE GENOMIC DNA]</scope>
    <source>
        <strain evidence="2 3">AS3.13</strain>
    </source>
</reference>
<dbReference type="AlphaFoldDB" id="A0A7X0JD70"/>